<feature type="domain" description="4Fe-4S ferredoxin-type" evidence="8">
    <location>
        <begin position="207"/>
        <end position="241"/>
    </location>
</feature>
<dbReference type="Pfam" id="PF12801">
    <property type="entry name" value="Fer4_5"/>
    <property type="match status" value="2"/>
</dbReference>
<keyword evidence="1" id="KW-0813">Transport</keyword>
<keyword evidence="6" id="KW-0411">Iron-sulfur</keyword>
<reference evidence="9 10" key="1">
    <citation type="submission" date="2018-03" db="EMBL/GenBank/DDBJ databases">
        <authorList>
            <person name="Keele B.F."/>
        </authorList>
    </citation>
    <scope>NUCLEOTIDE SEQUENCE [LARGE SCALE GENOMIC DNA]</scope>
    <source>
        <strain evidence="9 10">D20</strain>
    </source>
</reference>
<dbReference type="GO" id="GO:0046872">
    <property type="term" value="F:metal ion binding"/>
    <property type="evidence" value="ECO:0007669"/>
    <property type="project" value="UniProtKB-KW"/>
</dbReference>
<keyword evidence="7" id="KW-0812">Transmembrane</keyword>
<dbReference type="RefSeq" id="WP_107493291.1">
    <property type="nucleotide sequence ID" value="NZ_PZKC01000006.1"/>
</dbReference>
<dbReference type="GO" id="GO:0005886">
    <property type="term" value="C:plasma membrane"/>
    <property type="evidence" value="ECO:0007669"/>
    <property type="project" value="TreeGrafter"/>
</dbReference>
<dbReference type="InterPro" id="IPR017896">
    <property type="entry name" value="4Fe4S_Fe-S-bd"/>
</dbReference>
<proteinExistence type="predicted"/>
<feature type="transmembrane region" description="Helical" evidence="7">
    <location>
        <begin position="163"/>
        <end position="186"/>
    </location>
</feature>
<evidence type="ECO:0000313" key="9">
    <source>
        <dbReference type="EMBL" id="PTD96383.1"/>
    </source>
</evidence>
<dbReference type="AlphaFoldDB" id="A0A2T4IF28"/>
<evidence type="ECO:0000313" key="10">
    <source>
        <dbReference type="Proteomes" id="UP000241193"/>
    </source>
</evidence>
<keyword evidence="5" id="KW-0408">Iron</keyword>
<name>A0A2T4IF28_9RHOO</name>
<keyword evidence="10" id="KW-1185">Reference proteome</keyword>
<dbReference type="InterPro" id="IPR051684">
    <property type="entry name" value="Electron_Trans/Redox"/>
</dbReference>
<feature type="domain" description="4Fe-4S ferredoxin-type" evidence="8">
    <location>
        <begin position="94"/>
        <end position="139"/>
    </location>
</feature>
<evidence type="ECO:0000256" key="5">
    <source>
        <dbReference type="ARBA" id="ARBA00023004"/>
    </source>
</evidence>
<feature type="transmembrane region" description="Helical" evidence="7">
    <location>
        <begin position="206"/>
        <end position="223"/>
    </location>
</feature>
<evidence type="ECO:0000256" key="4">
    <source>
        <dbReference type="ARBA" id="ARBA00022982"/>
    </source>
</evidence>
<feature type="transmembrane region" description="Helical" evidence="7">
    <location>
        <begin position="32"/>
        <end position="51"/>
    </location>
</feature>
<accession>A0A2T4IF28</accession>
<dbReference type="OrthoDB" id="9806398at2"/>
<evidence type="ECO:0000256" key="2">
    <source>
        <dbReference type="ARBA" id="ARBA00022485"/>
    </source>
</evidence>
<keyword evidence="2" id="KW-0004">4Fe-4S</keyword>
<evidence type="ECO:0000256" key="6">
    <source>
        <dbReference type="ARBA" id="ARBA00023014"/>
    </source>
</evidence>
<dbReference type="GO" id="GO:0051539">
    <property type="term" value="F:4 iron, 4 sulfur cluster binding"/>
    <property type="evidence" value="ECO:0007669"/>
    <property type="project" value="UniProtKB-KW"/>
</dbReference>
<keyword evidence="7" id="KW-1133">Transmembrane helix</keyword>
<dbReference type="Proteomes" id="UP000241193">
    <property type="component" value="Unassembled WGS sequence"/>
</dbReference>
<protein>
    <submittedName>
        <fullName evidence="9">4Fe-4S binding protein</fullName>
    </submittedName>
</protein>
<evidence type="ECO:0000256" key="7">
    <source>
        <dbReference type="SAM" id="Phobius"/>
    </source>
</evidence>
<dbReference type="EMBL" id="PZKC01000006">
    <property type="protein sequence ID" value="PTD96383.1"/>
    <property type="molecule type" value="Genomic_DNA"/>
</dbReference>
<evidence type="ECO:0000256" key="3">
    <source>
        <dbReference type="ARBA" id="ARBA00022723"/>
    </source>
</evidence>
<dbReference type="PANTHER" id="PTHR30176:SF3">
    <property type="entry name" value="FERREDOXIN-TYPE PROTEIN NAPH"/>
    <property type="match status" value="1"/>
</dbReference>
<keyword evidence="3" id="KW-0479">Metal-binding</keyword>
<evidence type="ECO:0000256" key="1">
    <source>
        <dbReference type="ARBA" id="ARBA00022448"/>
    </source>
</evidence>
<organism evidence="9 10">
    <name type="scientific">Pseudothauera lacus</name>
    <dbReference type="NCBI Taxonomy" id="2136175"/>
    <lineage>
        <taxon>Bacteria</taxon>
        <taxon>Pseudomonadati</taxon>
        <taxon>Pseudomonadota</taxon>
        <taxon>Betaproteobacteria</taxon>
        <taxon>Rhodocyclales</taxon>
        <taxon>Zoogloeaceae</taxon>
        <taxon>Pseudothauera</taxon>
    </lineage>
</organism>
<comment type="caution">
    <text evidence="9">The sequence shown here is derived from an EMBL/GenBank/DDBJ whole genome shotgun (WGS) entry which is preliminary data.</text>
</comment>
<dbReference type="SUPFAM" id="SSF54862">
    <property type="entry name" value="4Fe-4S ferredoxins"/>
    <property type="match status" value="1"/>
</dbReference>
<evidence type="ECO:0000259" key="8">
    <source>
        <dbReference type="Pfam" id="PF12801"/>
    </source>
</evidence>
<keyword evidence="7" id="KW-0472">Membrane</keyword>
<dbReference type="PANTHER" id="PTHR30176">
    <property type="entry name" value="FERREDOXIN-TYPE PROTEIN NAPH"/>
    <property type="match status" value="1"/>
</dbReference>
<feature type="transmembrane region" description="Helical" evidence="7">
    <location>
        <begin position="88"/>
        <end position="108"/>
    </location>
</feature>
<reference evidence="9 10" key="2">
    <citation type="submission" date="2018-04" db="EMBL/GenBank/DDBJ databases">
        <title>Thauera lacus sp. nov., isolated from an saline lake in Inner Mongolia, China.</title>
        <authorList>
            <person name="Liang Q.-Y."/>
        </authorList>
    </citation>
    <scope>NUCLEOTIDE SEQUENCE [LARGE SCALE GENOMIC DNA]</scope>
    <source>
        <strain evidence="9 10">D20</strain>
    </source>
</reference>
<gene>
    <name evidence="9" type="ORF">C8261_08680</name>
</gene>
<keyword evidence="4" id="KW-0249">Electron transport</keyword>
<sequence length="336" mass="37735">MSTDQARRIIPIVAAEQQVGRLGLNRMQKQRIAAQTGFFLLFILAPVFNLLRYDLTAGHAWFLGMEWHLGIDDFTAGRIGAAEAGANVLLRLFLPIFAGAAAFIWVAWKWGRLYCGWLCPHFSVVEAINKLMLRASGKPSVWEKGTLPPWEPDGSPRRRDARWWLLVVPAAVLFAFTWAVVFLTYLLPPAEVYGNLFGGTLTRNQALFIGVFTVVLSLEFLFARHLFCRFACAVGLFQSLAWVSNRDAMVVGFQRQRASQCATCLPDRESACDMVCPMRLNPRNIKRHMFTCTQCGQCLQACEQSQRDNPDGPLLSWVSNEAARQNEAGFRAGRSQ</sequence>